<dbReference type="InterPro" id="IPR020449">
    <property type="entry name" value="Tscrpt_reg_AraC-type_HTH"/>
</dbReference>
<keyword evidence="3" id="KW-0804">Transcription</keyword>
<dbReference type="PROSITE" id="PS00041">
    <property type="entry name" value="HTH_ARAC_FAMILY_1"/>
    <property type="match status" value="1"/>
</dbReference>
<dbReference type="Gene3D" id="1.10.10.60">
    <property type="entry name" value="Homeodomain-like"/>
    <property type="match status" value="2"/>
</dbReference>
<gene>
    <name evidence="5" type="ORF">IQ782_28250</name>
</gene>
<dbReference type="SMART" id="SM00342">
    <property type="entry name" value="HTH_ARAC"/>
    <property type="match status" value="1"/>
</dbReference>
<dbReference type="PRINTS" id="PR00032">
    <property type="entry name" value="HTHARAC"/>
</dbReference>
<reference evidence="5 6" key="1">
    <citation type="journal article" date="2021" name="Int. J. Syst. Evol. Microbiol.">
        <title>Salipiger mangrovisoli sp. nov., isolated from mangrove soil and the proposal for the reclassification of Paraphaeobacter pallidus as Salipiger pallidus comb. nov.</title>
        <authorList>
            <person name="Du J."/>
            <person name="Liu Y."/>
            <person name="Pei T."/>
            <person name="Deng M.R."/>
            <person name="Zhu H."/>
        </authorList>
    </citation>
    <scope>NUCLEOTIDE SEQUENCE [LARGE SCALE GENOMIC DNA]</scope>
    <source>
        <strain evidence="5 6">6D45A</strain>
    </source>
</reference>
<protein>
    <submittedName>
        <fullName evidence="5">Helix-turn-helix transcriptional regulator</fullName>
    </submittedName>
</protein>
<comment type="caution">
    <text evidence="5">The sequence shown here is derived from an EMBL/GenBank/DDBJ whole genome shotgun (WGS) entry which is preliminary data.</text>
</comment>
<dbReference type="InterPro" id="IPR018062">
    <property type="entry name" value="HTH_AraC-typ_CS"/>
</dbReference>
<evidence type="ECO:0000256" key="3">
    <source>
        <dbReference type="ARBA" id="ARBA00023163"/>
    </source>
</evidence>
<evidence type="ECO:0000313" key="6">
    <source>
        <dbReference type="Proteomes" id="UP000607796"/>
    </source>
</evidence>
<evidence type="ECO:0000256" key="1">
    <source>
        <dbReference type="ARBA" id="ARBA00023015"/>
    </source>
</evidence>
<evidence type="ECO:0000256" key="2">
    <source>
        <dbReference type="ARBA" id="ARBA00023125"/>
    </source>
</evidence>
<dbReference type="PANTHER" id="PTHR46796">
    <property type="entry name" value="HTH-TYPE TRANSCRIPTIONAL ACTIVATOR RHAS-RELATED"/>
    <property type="match status" value="1"/>
</dbReference>
<dbReference type="InterPro" id="IPR018060">
    <property type="entry name" value="HTH_AraC"/>
</dbReference>
<keyword evidence="1" id="KW-0805">Transcription regulation</keyword>
<dbReference type="SUPFAM" id="SSF46689">
    <property type="entry name" value="Homeodomain-like"/>
    <property type="match status" value="2"/>
</dbReference>
<evidence type="ECO:0000313" key="5">
    <source>
        <dbReference type="EMBL" id="MBE9640744.1"/>
    </source>
</evidence>
<sequence length="301" mass="33740">MNGPTAEPVTPSRSRDSLGCTLSDLAMDHVLATRDMVFRRKAARGLHRSHVDTPAQDRGLLVGVSLVDGHKRIGHSRGGRQDRIFDSGDIYIRDFDENYSADMDGYFDFFLIELSPQFLQDADRLTERPCSDLARIQAEEDQVLRHLALAILPALAHPDAADALFVEQLAVTIGAHLLHRHRGNGDILAGAAHRLSPIAIRQAQELLMAGLDERASIARIAETLEMSRNAFFKSFRETVGLSPYQWLLSQRVDHARRLLLTTDLPLVEIALTCGFSDQSHFTRIFKRLEGTSPGRWRQRSQ</sequence>
<dbReference type="Pfam" id="PF12833">
    <property type="entry name" value="HTH_18"/>
    <property type="match status" value="1"/>
</dbReference>
<dbReference type="RefSeq" id="WP_194138007.1">
    <property type="nucleotide sequence ID" value="NZ_JADFFK010000046.1"/>
</dbReference>
<keyword evidence="6" id="KW-1185">Reference proteome</keyword>
<dbReference type="EMBL" id="JADFFK010000046">
    <property type="protein sequence ID" value="MBE9640744.1"/>
    <property type="molecule type" value="Genomic_DNA"/>
</dbReference>
<dbReference type="PROSITE" id="PS01124">
    <property type="entry name" value="HTH_ARAC_FAMILY_2"/>
    <property type="match status" value="1"/>
</dbReference>
<dbReference type="InterPro" id="IPR009057">
    <property type="entry name" value="Homeodomain-like_sf"/>
</dbReference>
<feature type="domain" description="HTH araC/xylS-type" evidence="4">
    <location>
        <begin position="201"/>
        <end position="299"/>
    </location>
</feature>
<dbReference type="PANTHER" id="PTHR46796:SF14">
    <property type="entry name" value="TRANSCRIPTIONAL REGULATORY PROTEIN"/>
    <property type="match status" value="1"/>
</dbReference>
<dbReference type="Proteomes" id="UP000607796">
    <property type="component" value="Unassembled WGS sequence"/>
</dbReference>
<keyword evidence="2" id="KW-0238">DNA-binding</keyword>
<accession>A0ABR9XAU5</accession>
<organism evidence="5 6">
    <name type="scientific">Salipiger mangrovisoli</name>
    <dbReference type="NCBI Taxonomy" id="2865933"/>
    <lineage>
        <taxon>Bacteria</taxon>
        <taxon>Pseudomonadati</taxon>
        <taxon>Pseudomonadota</taxon>
        <taxon>Alphaproteobacteria</taxon>
        <taxon>Rhodobacterales</taxon>
        <taxon>Roseobacteraceae</taxon>
        <taxon>Salipiger</taxon>
    </lineage>
</organism>
<dbReference type="InterPro" id="IPR050204">
    <property type="entry name" value="AraC_XylS_family_regulators"/>
</dbReference>
<name>A0ABR9XAU5_9RHOB</name>
<proteinExistence type="predicted"/>
<evidence type="ECO:0000259" key="4">
    <source>
        <dbReference type="PROSITE" id="PS01124"/>
    </source>
</evidence>